<proteinExistence type="predicted"/>
<dbReference type="InterPro" id="IPR002921">
    <property type="entry name" value="Fungal_lipase-type"/>
</dbReference>
<dbReference type="CDD" id="cd00519">
    <property type="entry name" value="Lipase_3"/>
    <property type="match status" value="1"/>
</dbReference>
<accession>A0AAD5Y828</accession>
<reference evidence="2" key="1">
    <citation type="submission" date="2020-05" db="EMBL/GenBank/DDBJ databases">
        <title>Phylogenomic resolution of chytrid fungi.</title>
        <authorList>
            <person name="Stajich J.E."/>
            <person name="Amses K."/>
            <person name="Simmons R."/>
            <person name="Seto K."/>
            <person name="Myers J."/>
            <person name="Bonds A."/>
            <person name="Quandt C.A."/>
            <person name="Barry K."/>
            <person name="Liu P."/>
            <person name="Grigoriev I."/>
            <person name="Longcore J.E."/>
            <person name="James T.Y."/>
        </authorList>
    </citation>
    <scope>NUCLEOTIDE SEQUENCE</scope>
    <source>
        <strain evidence="2">PLAUS21</strain>
    </source>
</reference>
<dbReference type="GO" id="GO:0006629">
    <property type="term" value="P:lipid metabolic process"/>
    <property type="evidence" value="ECO:0007669"/>
    <property type="project" value="InterPro"/>
</dbReference>
<evidence type="ECO:0000313" key="3">
    <source>
        <dbReference type="Proteomes" id="UP001210925"/>
    </source>
</evidence>
<dbReference type="PANTHER" id="PTHR45856:SF25">
    <property type="entry name" value="FUNGAL LIPASE-LIKE DOMAIN-CONTAINING PROTEIN"/>
    <property type="match status" value="1"/>
</dbReference>
<dbReference type="SUPFAM" id="SSF53474">
    <property type="entry name" value="alpha/beta-Hydrolases"/>
    <property type="match status" value="1"/>
</dbReference>
<protein>
    <recommendedName>
        <fullName evidence="1">Fungal lipase-type domain-containing protein</fullName>
    </recommendedName>
</protein>
<gene>
    <name evidence="2" type="ORF">HK103_005995</name>
</gene>
<feature type="domain" description="Fungal lipase-type" evidence="1">
    <location>
        <begin position="101"/>
        <end position="246"/>
    </location>
</feature>
<dbReference type="EMBL" id="JADGKB010000006">
    <property type="protein sequence ID" value="KAJ3261387.1"/>
    <property type="molecule type" value="Genomic_DNA"/>
</dbReference>
<organism evidence="2 3">
    <name type="scientific">Boothiomyces macroporosus</name>
    <dbReference type="NCBI Taxonomy" id="261099"/>
    <lineage>
        <taxon>Eukaryota</taxon>
        <taxon>Fungi</taxon>
        <taxon>Fungi incertae sedis</taxon>
        <taxon>Chytridiomycota</taxon>
        <taxon>Chytridiomycota incertae sedis</taxon>
        <taxon>Chytridiomycetes</taxon>
        <taxon>Rhizophydiales</taxon>
        <taxon>Terramycetaceae</taxon>
        <taxon>Boothiomyces</taxon>
    </lineage>
</organism>
<dbReference type="InterPro" id="IPR051218">
    <property type="entry name" value="Sec_MonoDiacylglyc_Lipase"/>
</dbReference>
<dbReference type="Proteomes" id="UP001210925">
    <property type="component" value="Unassembled WGS sequence"/>
</dbReference>
<sequence length="307" mass="33396">MTYSQYSDQMTPSSQIYVPIPNNSKRDWAGVVDSQLSSNFALMMQFAVASYCPSTTSSKTWNCGVRCEGSTAGTVIVGSYSNSATGAAGFVGYNSNQHMIIVSVRGTADIQSCIQDIALWKTPADFGGFSNNKAPSSAQVHAGFKNTYMGLQSTLQSGLVSLAAQYPSFDIVFTGHSLGGAVVNLAAMDFYQNNPQYGSRIAIYTFGEPRVGNVDFANYIDSLPYAQKIFRVAKSGDIVPHLPPESFFNFAHHIDNYEITRFGTTTNYCVTTGPAGESDSCNSDTIAINLLDHITGYYGWYTYPWFC</sequence>
<dbReference type="Pfam" id="PF01764">
    <property type="entry name" value="Lipase_3"/>
    <property type="match status" value="1"/>
</dbReference>
<dbReference type="AlphaFoldDB" id="A0AAD5Y828"/>
<dbReference type="PANTHER" id="PTHR45856">
    <property type="entry name" value="ALPHA/BETA-HYDROLASES SUPERFAMILY PROTEIN"/>
    <property type="match status" value="1"/>
</dbReference>
<evidence type="ECO:0000313" key="2">
    <source>
        <dbReference type="EMBL" id="KAJ3261387.1"/>
    </source>
</evidence>
<dbReference type="Gene3D" id="3.40.50.1820">
    <property type="entry name" value="alpha/beta hydrolase"/>
    <property type="match status" value="1"/>
</dbReference>
<comment type="caution">
    <text evidence="2">The sequence shown here is derived from an EMBL/GenBank/DDBJ whole genome shotgun (WGS) entry which is preliminary data.</text>
</comment>
<dbReference type="InterPro" id="IPR029058">
    <property type="entry name" value="AB_hydrolase_fold"/>
</dbReference>
<name>A0AAD5Y828_9FUNG</name>
<keyword evidence="3" id="KW-1185">Reference proteome</keyword>
<evidence type="ECO:0000259" key="1">
    <source>
        <dbReference type="Pfam" id="PF01764"/>
    </source>
</evidence>